<dbReference type="SUPFAM" id="SSF54593">
    <property type="entry name" value="Glyoxalase/Bleomycin resistance protein/Dihydroxybiphenyl dioxygenase"/>
    <property type="match status" value="1"/>
</dbReference>
<dbReference type="Pfam" id="PF00903">
    <property type="entry name" value="Glyoxalase"/>
    <property type="match status" value="1"/>
</dbReference>
<comment type="caution">
    <text evidence="2">The sequence shown here is derived from an EMBL/GenBank/DDBJ whole genome shotgun (WGS) entry which is preliminary data.</text>
</comment>
<feature type="domain" description="VOC" evidence="1">
    <location>
        <begin position="5"/>
        <end position="119"/>
    </location>
</feature>
<dbReference type="PROSITE" id="PS51819">
    <property type="entry name" value="VOC"/>
    <property type="match status" value="1"/>
</dbReference>
<gene>
    <name evidence="2" type="ORF">AB7878_10075</name>
</gene>
<protein>
    <submittedName>
        <fullName evidence="2">VOC family protein</fullName>
    </submittedName>
</protein>
<evidence type="ECO:0000313" key="3">
    <source>
        <dbReference type="Proteomes" id="UP001562159"/>
    </source>
</evidence>
<evidence type="ECO:0000313" key="2">
    <source>
        <dbReference type="EMBL" id="MEY2182762.1"/>
    </source>
</evidence>
<name>A0ABV4AQU9_9GAMM</name>
<dbReference type="Gene3D" id="3.10.180.10">
    <property type="entry name" value="2,3-Dihydroxybiphenyl 1,2-Dioxygenase, domain 1"/>
    <property type="match status" value="1"/>
</dbReference>
<proteinExistence type="predicted"/>
<keyword evidence="3" id="KW-1185">Reference proteome</keyword>
<dbReference type="InterPro" id="IPR037523">
    <property type="entry name" value="VOC_core"/>
</dbReference>
<evidence type="ECO:0000259" key="1">
    <source>
        <dbReference type="PROSITE" id="PS51819"/>
    </source>
</evidence>
<dbReference type="Proteomes" id="UP001562159">
    <property type="component" value="Unassembled WGS sequence"/>
</dbReference>
<sequence length="122" mass="13479">MSDFTKVRFVLAVPDLARSTDYYTSVLGLGIEFTAPGWTFLARGSFRVMLGECTDAIPPGELGDHSWYGYVTVSDAAALYAEYRAAGAEFTQPLADKPWGMREFGVRTIDGHRIMFGQELQA</sequence>
<accession>A0ABV4AQU9</accession>
<dbReference type="EMBL" id="JBGBPY010000001">
    <property type="protein sequence ID" value="MEY2182762.1"/>
    <property type="molecule type" value="Genomic_DNA"/>
</dbReference>
<dbReference type="InterPro" id="IPR029068">
    <property type="entry name" value="Glyas_Bleomycin-R_OHBP_Dase"/>
</dbReference>
<organism evidence="2 3">
    <name type="scientific">Rhodanobacter humi</name>
    <dbReference type="NCBI Taxonomy" id="1888173"/>
    <lineage>
        <taxon>Bacteria</taxon>
        <taxon>Pseudomonadati</taxon>
        <taxon>Pseudomonadota</taxon>
        <taxon>Gammaproteobacteria</taxon>
        <taxon>Lysobacterales</taxon>
        <taxon>Rhodanobacteraceae</taxon>
        <taxon>Rhodanobacter</taxon>
    </lineage>
</organism>
<dbReference type="InterPro" id="IPR004360">
    <property type="entry name" value="Glyas_Fos-R_dOase_dom"/>
</dbReference>
<reference evidence="2 3" key="1">
    <citation type="submission" date="2024-07" db="EMBL/GenBank/DDBJ databases">
        <title>Molecular mechanisms and environmental adaptations of flagellar loss and biofilm growth of Rhodanobacter under environmental stress.</title>
        <authorList>
            <person name="Chen M."/>
        </authorList>
    </citation>
    <scope>NUCLEOTIDE SEQUENCE [LARGE SCALE GENOMIC DNA]</scope>
    <source>
        <strain evidence="2 3">RS22</strain>
    </source>
</reference>